<accession>G5BZC0</accession>
<name>G5BZC0_HETGA</name>
<evidence type="ECO:0000313" key="4">
    <source>
        <dbReference type="Proteomes" id="UP000006813"/>
    </source>
</evidence>
<dbReference type="GO" id="GO:0004252">
    <property type="term" value="F:serine-type endopeptidase activity"/>
    <property type="evidence" value="ECO:0007669"/>
    <property type="project" value="InterPro"/>
</dbReference>
<evidence type="ECO:0000256" key="1">
    <source>
        <dbReference type="ARBA" id="ARBA00023157"/>
    </source>
</evidence>
<dbReference type="GO" id="GO:0006508">
    <property type="term" value="P:proteolysis"/>
    <property type="evidence" value="ECO:0007669"/>
    <property type="project" value="UniProtKB-KW"/>
</dbReference>
<dbReference type="Gene3D" id="2.40.10.10">
    <property type="entry name" value="Trypsin-like serine proteases"/>
    <property type="match status" value="1"/>
</dbReference>
<keyword evidence="1" id="KW-1015">Disulfide bond</keyword>
<dbReference type="STRING" id="10181.G5BZC0"/>
<dbReference type="InterPro" id="IPR043504">
    <property type="entry name" value="Peptidase_S1_PA_chymotrypsin"/>
</dbReference>
<dbReference type="PANTHER" id="PTHR24253">
    <property type="entry name" value="TRANSMEMBRANE PROTEASE SERINE"/>
    <property type="match status" value="1"/>
</dbReference>
<evidence type="ECO:0000313" key="3">
    <source>
        <dbReference type="EMBL" id="EHB14631.1"/>
    </source>
</evidence>
<reference evidence="3 4" key="1">
    <citation type="journal article" date="2011" name="Nature">
        <title>Genome sequencing reveals insights into physiology and longevity of the naked mole rat.</title>
        <authorList>
            <person name="Kim E.B."/>
            <person name="Fang X."/>
            <person name="Fushan A.A."/>
            <person name="Huang Z."/>
            <person name="Lobanov A.V."/>
            <person name="Han L."/>
            <person name="Marino S.M."/>
            <person name="Sun X."/>
            <person name="Turanov A.A."/>
            <person name="Yang P."/>
            <person name="Yim S.H."/>
            <person name="Zhao X."/>
            <person name="Kasaikina M.V."/>
            <person name="Stoletzki N."/>
            <person name="Peng C."/>
            <person name="Polak P."/>
            <person name="Xiong Z."/>
            <person name="Kiezun A."/>
            <person name="Zhu Y."/>
            <person name="Chen Y."/>
            <person name="Kryukov G.V."/>
            <person name="Zhang Q."/>
            <person name="Peshkin L."/>
            <person name="Yang L."/>
            <person name="Bronson R.T."/>
            <person name="Buffenstein R."/>
            <person name="Wang B."/>
            <person name="Han C."/>
            <person name="Li Q."/>
            <person name="Chen L."/>
            <person name="Zhao W."/>
            <person name="Sunyaev S.R."/>
            <person name="Park T.J."/>
            <person name="Zhang G."/>
            <person name="Wang J."/>
            <person name="Gladyshev V.N."/>
        </authorList>
    </citation>
    <scope>NUCLEOTIDE SEQUENCE [LARGE SCALE GENOMIC DNA]</scope>
</reference>
<dbReference type="InterPro" id="IPR009003">
    <property type="entry name" value="Peptidase_S1_PA"/>
</dbReference>
<dbReference type="Proteomes" id="UP000006813">
    <property type="component" value="Unassembled WGS sequence"/>
</dbReference>
<keyword evidence="3" id="KW-0812">Transmembrane</keyword>
<dbReference type="InParanoid" id="G5BZC0"/>
<proteinExistence type="predicted"/>
<dbReference type="PANTHER" id="PTHR24253:SF81">
    <property type="entry name" value="TRANSMEMBRANE PROTEASE SERINE 9"/>
    <property type="match status" value="1"/>
</dbReference>
<evidence type="ECO:0000259" key="2">
    <source>
        <dbReference type="Pfam" id="PF00089"/>
    </source>
</evidence>
<dbReference type="SUPFAM" id="SSF50494">
    <property type="entry name" value="Trypsin-like serine proteases"/>
    <property type="match status" value="1"/>
</dbReference>
<dbReference type="Pfam" id="PF00089">
    <property type="entry name" value="Trypsin"/>
    <property type="match status" value="1"/>
</dbReference>
<organism evidence="3 4">
    <name type="scientific">Heterocephalus glaber</name>
    <name type="common">Naked mole rat</name>
    <dbReference type="NCBI Taxonomy" id="10181"/>
    <lineage>
        <taxon>Eukaryota</taxon>
        <taxon>Metazoa</taxon>
        <taxon>Chordata</taxon>
        <taxon>Craniata</taxon>
        <taxon>Vertebrata</taxon>
        <taxon>Euteleostomi</taxon>
        <taxon>Mammalia</taxon>
        <taxon>Eutheria</taxon>
        <taxon>Euarchontoglires</taxon>
        <taxon>Glires</taxon>
        <taxon>Rodentia</taxon>
        <taxon>Hystricomorpha</taxon>
        <taxon>Bathyergidae</taxon>
        <taxon>Heterocephalus</taxon>
    </lineage>
</organism>
<keyword evidence="3" id="KW-0645">Protease</keyword>
<feature type="domain" description="Peptidase S1" evidence="2">
    <location>
        <begin position="11"/>
        <end position="109"/>
    </location>
</feature>
<gene>
    <name evidence="3" type="ORF">GW7_06776</name>
</gene>
<protein>
    <submittedName>
        <fullName evidence="3">Transmembrane protease, serine 9</fullName>
    </submittedName>
</protein>
<dbReference type="InterPro" id="IPR001254">
    <property type="entry name" value="Trypsin_dom"/>
</dbReference>
<dbReference type="AlphaFoldDB" id="G5BZC0"/>
<keyword evidence="3" id="KW-0472">Membrane</keyword>
<keyword evidence="3" id="KW-0378">Hydrolase</keyword>
<dbReference type="EMBL" id="JH172536">
    <property type="protein sequence ID" value="EHB14631.1"/>
    <property type="molecule type" value="Genomic_DNA"/>
</dbReference>
<sequence>MSLLGIGGSPVKLELQRVMLHPRYNPGTLDFDVAVLELAKSPARLPPAGHPEVPSGLQVHDLGLGQHTGREWASVGIVDQKTCRVLYNFSLTDRMLCAGFLEGRVDSCQVLAPNLIFNLVANLG</sequence>